<dbReference type="InterPro" id="IPR002065">
    <property type="entry name" value="TPX"/>
</dbReference>
<dbReference type="InterPro" id="IPR013766">
    <property type="entry name" value="Thioredoxin_domain"/>
</dbReference>
<dbReference type="NCBIfam" id="NF001808">
    <property type="entry name" value="PRK00522.1"/>
    <property type="match status" value="1"/>
</dbReference>
<dbReference type="EMBL" id="FOVI01000001">
    <property type="protein sequence ID" value="SFN11345.1"/>
    <property type="molecule type" value="Genomic_DNA"/>
</dbReference>
<dbReference type="Proteomes" id="UP000199036">
    <property type="component" value="Unassembled WGS sequence"/>
</dbReference>
<dbReference type="RefSeq" id="WP_091517589.1">
    <property type="nucleotide sequence ID" value="NZ_FOVI01000001.1"/>
</dbReference>
<dbReference type="InterPro" id="IPR018219">
    <property type="entry name" value="Tpx_CS"/>
</dbReference>
<name>A0A1I4WD54_9FLAO</name>
<dbReference type="EC" id="1.11.1.24" evidence="6"/>
<dbReference type="InterPro" id="IPR050455">
    <property type="entry name" value="Tpx_Peroxidase_subfamily"/>
</dbReference>
<proteinExistence type="inferred from homology"/>
<evidence type="ECO:0000256" key="5">
    <source>
        <dbReference type="ARBA" id="ARBA00023284"/>
    </source>
</evidence>
<evidence type="ECO:0000256" key="4">
    <source>
        <dbReference type="ARBA" id="ARBA00023157"/>
    </source>
</evidence>
<evidence type="ECO:0000256" key="2">
    <source>
        <dbReference type="ARBA" id="ARBA00022862"/>
    </source>
</evidence>
<dbReference type="PANTHER" id="PTHR43110:SF1">
    <property type="entry name" value="THIOL PEROXIDASE"/>
    <property type="match status" value="1"/>
</dbReference>
<dbReference type="STRING" id="913024.SAMN05421741_101168"/>
<feature type="active site" description="Cysteine sulfenic acid (-SOH) intermediate" evidence="6">
    <location>
        <position position="60"/>
    </location>
</feature>
<dbReference type="GO" id="GO:0008379">
    <property type="term" value="F:thioredoxin peroxidase activity"/>
    <property type="evidence" value="ECO:0007669"/>
    <property type="project" value="UniProtKB-UniRule"/>
</dbReference>
<dbReference type="Gene3D" id="3.40.30.10">
    <property type="entry name" value="Glutaredoxin"/>
    <property type="match status" value="1"/>
</dbReference>
<accession>A0A1I4WD54</accession>
<keyword evidence="4 6" id="KW-1015">Disulfide bond</keyword>
<sequence length="166" mass="17851">MAQITFKGNGINTAGNLPEIGATAPDFKLTASDLSEKSLSDYKGKNVVLNIFPSVDTGVCAQSVRTFNKEVSAIDNTVVLCISKDLPFALNRFCAAEGLSNVETLSDFKSDDFTNAYGVKMTDGPLNGLMSRAVVVINPEGKVVYNEQVPEITQEPDYNHAINALK</sequence>
<reference evidence="9" key="1">
    <citation type="submission" date="2016-10" db="EMBL/GenBank/DDBJ databases">
        <authorList>
            <person name="Varghese N."/>
            <person name="Submissions S."/>
        </authorList>
    </citation>
    <scope>NUCLEOTIDE SEQUENCE [LARGE SCALE GENOMIC DNA]</scope>
    <source>
        <strain evidence="9">DS-12</strain>
    </source>
</reference>
<evidence type="ECO:0000256" key="3">
    <source>
        <dbReference type="ARBA" id="ARBA00023002"/>
    </source>
</evidence>
<evidence type="ECO:0000313" key="9">
    <source>
        <dbReference type="Proteomes" id="UP000199036"/>
    </source>
</evidence>
<keyword evidence="1 6" id="KW-0575">Peroxidase</keyword>
<gene>
    <name evidence="6" type="primary">tpx</name>
    <name evidence="8" type="ORF">SAMN05421741_101168</name>
</gene>
<dbReference type="PROSITE" id="PS01265">
    <property type="entry name" value="TPX"/>
    <property type="match status" value="1"/>
</dbReference>
<keyword evidence="5 6" id="KW-0676">Redox-active center</keyword>
<feature type="domain" description="Thioredoxin" evidence="7">
    <location>
        <begin position="18"/>
        <end position="166"/>
    </location>
</feature>
<dbReference type="PROSITE" id="PS51352">
    <property type="entry name" value="THIOREDOXIN_2"/>
    <property type="match status" value="1"/>
</dbReference>
<evidence type="ECO:0000256" key="6">
    <source>
        <dbReference type="HAMAP-Rule" id="MF_00269"/>
    </source>
</evidence>
<dbReference type="Pfam" id="PF08534">
    <property type="entry name" value="Redoxin"/>
    <property type="match status" value="1"/>
</dbReference>
<keyword evidence="9" id="KW-1185">Reference proteome</keyword>
<dbReference type="InterPro" id="IPR013740">
    <property type="entry name" value="Redoxin"/>
</dbReference>
<organism evidence="8 9">
    <name type="scientific">Paenimyroides ummariense</name>
    <dbReference type="NCBI Taxonomy" id="913024"/>
    <lineage>
        <taxon>Bacteria</taxon>
        <taxon>Pseudomonadati</taxon>
        <taxon>Bacteroidota</taxon>
        <taxon>Flavobacteriia</taxon>
        <taxon>Flavobacteriales</taxon>
        <taxon>Flavobacteriaceae</taxon>
        <taxon>Paenimyroides</taxon>
    </lineage>
</organism>
<dbReference type="CDD" id="cd03014">
    <property type="entry name" value="PRX_Atyp2cys"/>
    <property type="match status" value="1"/>
</dbReference>
<dbReference type="SUPFAM" id="SSF52833">
    <property type="entry name" value="Thioredoxin-like"/>
    <property type="match status" value="1"/>
</dbReference>
<comment type="miscellaneous">
    <text evidence="6">The active site is a conserved redox-active cysteine residue, the peroxidatic cysteine (C(P)), which makes the nucleophilic attack on the peroxide substrate. The peroxide oxidizes the C(P)-SH to cysteine sulfenic acid (C(P)-SOH), which then reacts with another cysteine residue, the resolving cysteine (C(R)), to form a disulfide bridge. The disulfide is subsequently reduced by an appropriate electron donor to complete the catalytic cycle. In this atypical 2-Cys peroxiredoxin, C(R) is present in the same subunit to form an intramolecular disulfide. The disulfide is subsequently reduced by thioredoxin.</text>
</comment>
<keyword evidence="2 6" id="KW-0049">Antioxidant</keyword>
<comment type="function">
    <text evidence="6">Thiol-specific peroxidase that catalyzes the reduction of hydrogen peroxide and organic hydroperoxides to water and alcohols, respectively. Plays a role in cell protection against oxidative stress by detoxifying peroxides.</text>
</comment>
<evidence type="ECO:0000313" key="8">
    <source>
        <dbReference type="EMBL" id="SFN11345.1"/>
    </source>
</evidence>
<dbReference type="HAMAP" id="MF_00269">
    <property type="entry name" value="Tpx"/>
    <property type="match status" value="1"/>
</dbReference>
<dbReference type="AlphaFoldDB" id="A0A1I4WD54"/>
<protein>
    <recommendedName>
        <fullName evidence="6">Thiol peroxidase</fullName>
        <shortName evidence="6">Tpx</shortName>
        <ecNumber evidence="6">1.11.1.24</ecNumber>
    </recommendedName>
    <alternativeName>
        <fullName evidence="6">Peroxiredoxin tpx</fullName>
        <shortName evidence="6">Prx</shortName>
    </alternativeName>
    <alternativeName>
        <fullName evidence="6">Thioredoxin peroxidase</fullName>
    </alternativeName>
    <alternativeName>
        <fullName evidence="6">Thioredoxin-dependent peroxiredoxin</fullName>
    </alternativeName>
</protein>
<evidence type="ECO:0000259" key="7">
    <source>
        <dbReference type="PROSITE" id="PS51352"/>
    </source>
</evidence>
<keyword evidence="3 6" id="KW-0560">Oxidoreductase</keyword>
<comment type="subunit">
    <text evidence="6">Homodimer.</text>
</comment>
<feature type="disulfide bond" description="Redox-active" evidence="6">
    <location>
        <begin position="60"/>
        <end position="94"/>
    </location>
</feature>
<comment type="catalytic activity">
    <reaction evidence="6">
        <text>a hydroperoxide + [thioredoxin]-dithiol = an alcohol + [thioredoxin]-disulfide + H2O</text>
        <dbReference type="Rhea" id="RHEA:62620"/>
        <dbReference type="Rhea" id="RHEA-COMP:10698"/>
        <dbReference type="Rhea" id="RHEA-COMP:10700"/>
        <dbReference type="ChEBI" id="CHEBI:15377"/>
        <dbReference type="ChEBI" id="CHEBI:29950"/>
        <dbReference type="ChEBI" id="CHEBI:30879"/>
        <dbReference type="ChEBI" id="CHEBI:35924"/>
        <dbReference type="ChEBI" id="CHEBI:50058"/>
        <dbReference type="EC" id="1.11.1.24"/>
    </reaction>
</comment>
<dbReference type="OrthoDB" id="9781543at2"/>
<evidence type="ECO:0000256" key="1">
    <source>
        <dbReference type="ARBA" id="ARBA00022559"/>
    </source>
</evidence>
<dbReference type="InterPro" id="IPR036249">
    <property type="entry name" value="Thioredoxin-like_sf"/>
</dbReference>
<comment type="similarity">
    <text evidence="6">Belongs to the peroxiredoxin family. Tpx subfamily.</text>
</comment>
<dbReference type="PANTHER" id="PTHR43110">
    <property type="entry name" value="THIOL PEROXIDASE"/>
    <property type="match status" value="1"/>
</dbReference>